<protein>
    <submittedName>
        <fullName evidence="1">Uncharacterized protein</fullName>
    </submittedName>
</protein>
<accession>A0A699TDE3</accession>
<evidence type="ECO:0000313" key="1">
    <source>
        <dbReference type="EMBL" id="GFD08207.1"/>
    </source>
</evidence>
<dbReference type="EMBL" id="BKCJ011236777">
    <property type="protein sequence ID" value="GFD08207.1"/>
    <property type="molecule type" value="Genomic_DNA"/>
</dbReference>
<reference evidence="1" key="1">
    <citation type="journal article" date="2019" name="Sci. Rep.">
        <title>Draft genome of Tanacetum cinerariifolium, the natural source of mosquito coil.</title>
        <authorList>
            <person name="Yamashiro T."/>
            <person name="Shiraishi A."/>
            <person name="Satake H."/>
            <person name="Nakayama K."/>
        </authorList>
    </citation>
    <scope>NUCLEOTIDE SEQUENCE</scope>
</reference>
<dbReference type="AlphaFoldDB" id="A0A699TDE3"/>
<organism evidence="1">
    <name type="scientific">Tanacetum cinerariifolium</name>
    <name type="common">Dalmatian daisy</name>
    <name type="synonym">Chrysanthemum cinerariifolium</name>
    <dbReference type="NCBI Taxonomy" id="118510"/>
    <lineage>
        <taxon>Eukaryota</taxon>
        <taxon>Viridiplantae</taxon>
        <taxon>Streptophyta</taxon>
        <taxon>Embryophyta</taxon>
        <taxon>Tracheophyta</taxon>
        <taxon>Spermatophyta</taxon>
        <taxon>Magnoliopsida</taxon>
        <taxon>eudicotyledons</taxon>
        <taxon>Gunneridae</taxon>
        <taxon>Pentapetalae</taxon>
        <taxon>asterids</taxon>
        <taxon>campanulids</taxon>
        <taxon>Asterales</taxon>
        <taxon>Asteraceae</taxon>
        <taxon>Asteroideae</taxon>
        <taxon>Anthemideae</taxon>
        <taxon>Anthemidinae</taxon>
        <taxon>Tanacetum</taxon>
    </lineage>
</organism>
<name>A0A699TDE3_TANCI</name>
<sequence>MMDADHELAERLREKEQGELTIEERLKLFVELMNERKKNFARLRAKERGENHQPKLKRGIKYKTIEDLETLWKLVKAKYENTRLEKAYEKVLWGDLKVMFEPDIKSEV</sequence>
<proteinExistence type="predicted"/>
<gene>
    <name evidence="1" type="ORF">Tci_880176</name>
</gene>
<comment type="caution">
    <text evidence="1">The sequence shown here is derived from an EMBL/GenBank/DDBJ whole genome shotgun (WGS) entry which is preliminary data.</text>
</comment>